<dbReference type="InterPro" id="IPR000668">
    <property type="entry name" value="Peptidase_C1A_C"/>
</dbReference>
<dbReference type="AlphaFoldDB" id="A0A6G1JGG3"/>
<dbReference type="InterPro" id="IPR038765">
    <property type="entry name" value="Papain-like_cys_pep_sf"/>
</dbReference>
<evidence type="ECO:0000259" key="2">
    <source>
        <dbReference type="SMART" id="SM00645"/>
    </source>
</evidence>
<feature type="non-terminal residue" evidence="3">
    <location>
        <position position="555"/>
    </location>
</feature>
<organism evidence="3 4">
    <name type="scientific">Lentithecium fluviatile CBS 122367</name>
    <dbReference type="NCBI Taxonomy" id="1168545"/>
    <lineage>
        <taxon>Eukaryota</taxon>
        <taxon>Fungi</taxon>
        <taxon>Dikarya</taxon>
        <taxon>Ascomycota</taxon>
        <taxon>Pezizomycotina</taxon>
        <taxon>Dothideomycetes</taxon>
        <taxon>Pleosporomycetidae</taxon>
        <taxon>Pleosporales</taxon>
        <taxon>Massarineae</taxon>
        <taxon>Lentitheciaceae</taxon>
        <taxon>Lentithecium</taxon>
    </lineage>
</organism>
<sequence length="555" mass="61507">AVDWRSRWGKSWLCSATNQGAAGSCWAFAATALVETMVRIEHCLWSKRSEGDLRDGCGSTWAQNPGVPPDEVYAAQGGSAPGALVWAKTHGLADPDCVPYIWNSKAWRPTIDRQGRTARIPDVTFVGTAADQKLWIDTVGPIIAPFLCYNDFGAWKGPQPYRKSANAAVLGYHYILIVGYDDDKGCWIVRNSWGPGSGINGYFLFAYDECEIDQWGKHGLKGVSPDPFTRRRVHNGNLYQSSNGMHHKNFEVLKGGLEVRLYFRDGGTLSWGKVATPLPVVANTLPTKGMPALTSTTYNRNFETVFWDAANNLQHWVFDQKTGVWSTQSSFGGGLIAGYPGFIQSSVNAPGNMAVVVLQKDGRLHHWHRGLERDEYGGQGENWWEIAQGSTGPLVFANNVLMSGPSFVQSNVGENGNLYVVAVLKTGELQMWWNDLNDYTADWLPGEIFGSGFGSTPLCMIQGCPAIGDENTIGNFELCIASGGQIQHWYRENRNLAKEKPEAGKPKQNFGNWYKTATFGKDIRHVWGLIQGSFNFNLELIAERTDGKLQHFYRD</sequence>
<feature type="domain" description="Peptidase C1A papain C-terminal" evidence="2">
    <location>
        <begin position="1"/>
        <end position="220"/>
    </location>
</feature>
<proteinExistence type="inferred from homology"/>
<dbReference type="SUPFAM" id="SSF89372">
    <property type="entry name" value="Fucose-specific lectin"/>
    <property type="match status" value="1"/>
</dbReference>
<evidence type="ECO:0000313" key="4">
    <source>
        <dbReference type="Proteomes" id="UP000799291"/>
    </source>
</evidence>
<feature type="non-terminal residue" evidence="3">
    <location>
        <position position="1"/>
    </location>
</feature>
<dbReference type="InterPro" id="IPR000169">
    <property type="entry name" value="Pept_cys_AS"/>
</dbReference>
<evidence type="ECO:0000256" key="1">
    <source>
        <dbReference type="ARBA" id="ARBA00008455"/>
    </source>
</evidence>
<dbReference type="Pfam" id="PF00112">
    <property type="entry name" value="Peptidase_C1"/>
    <property type="match status" value="1"/>
</dbReference>
<name>A0A6G1JGG3_9PLEO</name>
<dbReference type="GO" id="GO:0008234">
    <property type="term" value="F:cysteine-type peptidase activity"/>
    <property type="evidence" value="ECO:0007669"/>
    <property type="project" value="InterPro"/>
</dbReference>
<dbReference type="PROSITE" id="PS00139">
    <property type="entry name" value="THIOL_PROTEASE_CYS"/>
    <property type="match status" value="1"/>
</dbReference>
<dbReference type="Proteomes" id="UP000799291">
    <property type="component" value="Unassembled WGS sequence"/>
</dbReference>
<protein>
    <submittedName>
        <fullName evidence="3">Cysteine proteinase</fullName>
    </submittedName>
</protein>
<keyword evidence="4" id="KW-1185">Reference proteome</keyword>
<dbReference type="SUPFAM" id="SSF54001">
    <property type="entry name" value="Cysteine proteinases"/>
    <property type="match status" value="1"/>
</dbReference>
<dbReference type="PANTHER" id="PTHR12411">
    <property type="entry name" value="CYSTEINE PROTEASE FAMILY C1-RELATED"/>
    <property type="match status" value="1"/>
</dbReference>
<dbReference type="Gene3D" id="3.90.70.10">
    <property type="entry name" value="Cysteine proteinases"/>
    <property type="match status" value="1"/>
</dbReference>
<dbReference type="GO" id="GO:0006508">
    <property type="term" value="P:proteolysis"/>
    <property type="evidence" value="ECO:0007669"/>
    <property type="project" value="InterPro"/>
</dbReference>
<dbReference type="InterPro" id="IPR013128">
    <property type="entry name" value="Peptidase_C1A"/>
</dbReference>
<dbReference type="SMART" id="SM00645">
    <property type="entry name" value="Pept_C1"/>
    <property type="match status" value="1"/>
</dbReference>
<gene>
    <name evidence="3" type="ORF">K458DRAFT_284297</name>
</gene>
<reference evidence="3" key="1">
    <citation type="journal article" date="2020" name="Stud. Mycol.">
        <title>101 Dothideomycetes genomes: a test case for predicting lifestyles and emergence of pathogens.</title>
        <authorList>
            <person name="Haridas S."/>
            <person name="Albert R."/>
            <person name="Binder M."/>
            <person name="Bloem J."/>
            <person name="Labutti K."/>
            <person name="Salamov A."/>
            <person name="Andreopoulos B."/>
            <person name="Baker S."/>
            <person name="Barry K."/>
            <person name="Bills G."/>
            <person name="Bluhm B."/>
            <person name="Cannon C."/>
            <person name="Castanera R."/>
            <person name="Culley D."/>
            <person name="Daum C."/>
            <person name="Ezra D."/>
            <person name="Gonzalez J."/>
            <person name="Henrissat B."/>
            <person name="Kuo A."/>
            <person name="Liang C."/>
            <person name="Lipzen A."/>
            <person name="Lutzoni F."/>
            <person name="Magnuson J."/>
            <person name="Mondo S."/>
            <person name="Nolan M."/>
            <person name="Ohm R."/>
            <person name="Pangilinan J."/>
            <person name="Park H.-J."/>
            <person name="Ramirez L."/>
            <person name="Alfaro M."/>
            <person name="Sun H."/>
            <person name="Tritt A."/>
            <person name="Yoshinaga Y."/>
            <person name="Zwiers L.-H."/>
            <person name="Turgeon B."/>
            <person name="Goodwin S."/>
            <person name="Spatafora J."/>
            <person name="Crous P."/>
            <person name="Grigoriev I."/>
        </authorList>
    </citation>
    <scope>NUCLEOTIDE SEQUENCE</scope>
    <source>
        <strain evidence="3">CBS 122367</strain>
    </source>
</reference>
<evidence type="ECO:0000313" key="3">
    <source>
        <dbReference type="EMBL" id="KAF2689219.1"/>
    </source>
</evidence>
<accession>A0A6G1JGG3</accession>
<dbReference type="OrthoDB" id="2445485at2759"/>
<dbReference type="EMBL" id="MU005572">
    <property type="protein sequence ID" value="KAF2689219.1"/>
    <property type="molecule type" value="Genomic_DNA"/>
</dbReference>
<dbReference type="PRINTS" id="PR00705">
    <property type="entry name" value="PAPAIN"/>
</dbReference>
<comment type="similarity">
    <text evidence="1">Belongs to the peptidase C1 family.</text>
</comment>